<reference evidence="2 3" key="1">
    <citation type="submission" date="2019-05" db="EMBL/GenBank/DDBJ databases">
        <title>Another draft genome of Portunus trituberculatus and its Hox gene families provides insights of decapod evolution.</title>
        <authorList>
            <person name="Jeong J.-H."/>
            <person name="Song I."/>
            <person name="Kim S."/>
            <person name="Choi T."/>
            <person name="Kim D."/>
            <person name="Ryu S."/>
            <person name="Kim W."/>
        </authorList>
    </citation>
    <scope>NUCLEOTIDE SEQUENCE [LARGE SCALE GENOMIC DNA]</scope>
    <source>
        <tissue evidence="2">Muscle</tissue>
    </source>
</reference>
<feature type="transmembrane region" description="Helical" evidence="1">
    <location>
        <begin position="12"/>
        <end position="33"/>
    </location>
</feature>
<dbReference type="Proteomes" id="UP000324222">
    <property type="component" value="Unassembled WGS sequence"/>
</dbReference>
<name>A0A5B7J5B2_PORTR</name>
<comment type="caution">
    <text evidence="2">The sequence shown here is derived from an EMBL/GenBank/DDBJ whole genome shotgun (WGS) entry which is preliminary data.</text>
</comment>
<keyword evidence="1" id="KW-1133">Transmembrane helix</keyword>
<keyword evidence="1" id="KW-0812">Transmembrane</keyword>
<protein>
    <submittedName>
        <fullName evidence="2">Uncharacterized protein</fullName>
    </submittedName>
</protein>
<keyword evidence="3" id="KW-1185">Reference proteome</keyword>
<gene>
    <name evidence="2" type="ORF">E2C01_086404</name>
</gene>
<evidence type="ECO:0000256" key="1">
    <source>
        <dbReference type="SAM" id="Phobius"/>
    </source>
</evidence>
<dbReference type="AlphaFoldDB" id="A0A5B7J5B2"/>
<dbReference type="EMBL" id="VSRR010087526">
    <property type="protein sequence ID" value="MPC91372.1"/>
    <property type="molecule type" value="Genomic_DNA"/>
</dbReference>
<sequence>MPLTILYIVIRSHFHLAVLHMLAIFCIHSHLLVSFF</sequence>
<proteinExistence type="predicted"/>
<evidence type="ECO:0000313" key="3">
    <source>
        <dbReference type="Proteomes" id="UP000324222"/>
    </source>
</evidence>
<organism evidence="2 3">
    <name type="scientific">Portunus trituberculatus</name>
    <name type="common">Swimming crab</name>
    <name type="synonym">Neptunus trituberculatus</name>
    <dbReference type="NCBI Taxonomy" id="210409"/>
    <lineage>
        <taxon>Eukaryota</taxon>
        <taxon>Metazoa</taxon>
        <taxon>Ecdysozoa</taxon>
        <taxon>Arthropoda</taxon>
        <taxon>Crustacea</taxon>
        <taxon>Multicrustacea</taxon>
        <taxon>Malacostraca</taxon>
        <taxon>Eumalacostraca</taxon>
        <taxon>Eucarida</taxon>
        <taxon>Decapoda</taxon>
        <taxon>Pleocyemata</taxon>
        <taxon>Brachyura</taxon>
        <taxon>Eubrachyura</taxon>
        <taxon>Portunoidea</taxon>
        <taxon>Portunidae</taxon>
        <taxon>Portuninae</taxon>
        <taxon>Portunus</taxon>
    </lineage>
</organism>
<evidence type="ECO:0000313" key="2">
    <source>
        <dbReference type="EMBL" id="MPC91372.1"/>
    </source>
</evidence>
<accession>A0A5B7J5B2</accession>
<keyword evidence="1" id="KW-0472">Membrane</keyword>